<evidence type="ECO:0000256" key="1">
    <source>
        <dbReference type="ARBA" id="ARBA00001936"/>
    </source>
</evidence>
<dbReference type="EMBL" id="CP034465">
    <property type="protein sequence ID" value="AZP04639.1"/>
    <property type="molecule type" value="Genomic_DNA"/>
</dbReference>
<comment type="cofactor">
    <cofactor evidence="1">
        <name>Mn(2+)</name>
        <dbReference type="ChEBI" id="CHEBI:29035"/>
    </cofactor>
</comment>
<proteinExistence type="predicted"/>
<dbReference type="InterPro" id="IPR054350">
    <property type="entry name" value="PurT/PurK_preATP-grasp"/>
</dbReference>
<dbReference type="PANTHER" id="PTHR11609">
    <property type="entry name" value="PURINE BIOSYNTHESIS PROTEIN 6/7, PUR6/7"/>
    <property type="match status" value="1"/>
</dbReference>
<dbReference type="GO" id="GO:0005829">
    <property type="term" value="C:cytosol"/>
    <property type="evidence" value="ECO:0007669"/>
    <property type="project" value="TreeGrafter"/>
</dbReference>
<dbReference type="PROSITE" id="PS50975">
    <property type="entry name" value="ATP_GRASP"/>
    <property type="match status" value="1"/>
</dbReference>
<evidence type="ECO:0000313" key="10">
    <source>
        <dbReference type="EMBL" id="AZP04639.1"/>
    </source>
</evidence>
<dbReference type="Gene3D" id="3.40.50.20">
    <property type="match status" value="1"/>
</dbReference>
<dbReference type="SUPFAM" id="SSF52440">
    <property type="entry name" value="PreATP-grasp domain"/>
    <property type="match status" value="1"/>
</dbReference>
<dbReference type="Proteomes" id="UP000273326">
    <property type="component" value="Chromosome"/>
</dbReference>
<dbReference type="KEGG" id="jeh:EJN90_08330"/>
<dbReference type="InterPro" id="IPR016185">
    <property type="entry name" value="PreATP-grasp_dom_sf"/>
</dbReference>
<keyword evidence="3 8" id="KW-0547">Nucleotide-binding</keyword>
<keyword evidence="11" id="KW-1185">Reference proteome</keyword>
<gene>
    <name evidence="10" type="ORF">EJN90_08330</name>
</gene>
<evidence type="ECO:0000259" key="9">
    <source>
        <dbReference type="PROSITE" id="PS50975"/>
    </source>
</evidence>
<organism evidence="10 11">
    <name type="scientific">Jeotgalibaca ciconiae</name>
    <dbReference type="NCBI Taxonomy" id="2496265"/>
    <lineage>
        <taxon>Bacteria</taxon>
        <taxon>Bacillati</taxon>
        <taxon>Bacillota</taxon>
        <taxon>Bacilli</taxon>
        <taxon>Lactobacillales</taxon>
        <taxon>Carnobacteriaceae</taxon>
        <taxon>Jeotgalibaca</taxon>
    </lineage>
</organism>
<keyword evidence="4" id="KW-0658">Purine biosynthesis</keyword>
<comment type="cofactor">
    <cofactor evidence="2">
        <name>Mg(2+)</name>
        <dbReference type="ChEBI" id="CHEBI:18420"/>
    </cofactor>
</comment>
<dbReference type="InterPro" id="IPR013815">
    <property type="entry name" value="ATP_grasp_subdomain_1"/>
</dbReference>
<dbReference type="PANTHER" id="PTHR11609:SF5">
    <property type="entry name" value="PHOSPHORIBOSYLAMINOIMIDAZOLE CARBOXYLASE"/>
    <property type="match status" value="1"/>
</dbReference>
<sequence length="369" mass="41060">MTKTILPGQTIGIIGGGNTARLLILEAKRLGYLTAVLTNDKNDPAAKVADWVIEGSATDSNRLMDLAQKSAVLIFESALMEMEVLESIQSYIEIPQLSDMLSVTQDRLIEKVFLESLNVNVMPYAIITSLEDLKEAVGSIGFPCVLKPIRVEEDQIPNAILYSDEDFSKAKKMLETGTLLVESWVSFDKELSITSAIDSEGEITTFPIVEKVVSDGILQKAAAPARIVEEVNHALHSMNQVIMEAIQLIGLVTIELFITSLGMIYVKRIAVNPQESNDYTLDACNISQYEAFIRAICNLPIPEIELFKPVAVHYIYPGEVETVLDNIILHPEWKLHLDSQQIKSENKSVGHITLFSPNLEEFDRKGKWK</sequence>
<evidence type="ECO:0000256" key="2">
    <source>
        <dbReference type="ARBA" id="ARBA00001946"/>
    </source>
</evidence>
<dbReference type="GO" id="GO:0005524">
    <property type="term" value="F:ATP binding"/>
    <property type="evidence" value="ECO:0007669"/>
    <property type="project" value="UniProtKB-UniRule"/>
</dbReference>
<evidence type="ECO:0000256" key="5">
    <source>
        <dbReference type="ARBA" id="ARBA00022840"/>
    </source>
</evidence>
<dbReference type="RefSeq" id="WP_126110246.1">
    <property type="nucleotide sequence ID" value="NZ_CP034465.1"/>
</dbReference>
<protein>
    <submittedName>
        <fullName evidence="10">ATP-grasp domain-containing protein</fullName>
    </submittedName>
</protein>
<dbReference type="AlphaFoldDB" id="A0A3Q9BKP3"/>
<evidence type="ECO:0000256" key="3">
    <source>
        <dbReference type="ARBA" id="ARBA00022741"/>
    </source>
</evidence>
<evidence type="ECO:0000256" key="8">
    <source>
        <dbReference type="PROSITE-ProRule" id="PRU00409"/>
    </source>
</evidence>
<comment type="pathway">
    <text evidence="7">Purine metabolism.</text>
</comment>
<evidence type="ECO:0000256" key="6">
    <source>
        <dbReference type="ARBA" id="ARBA00023211"/>
    </source>
</evidence>
<dbReference type="InterPro" id="IPR003135">
    <property type="entry name" value="ATP-grasp_carboxylate-amine"/>
</dbReference>
<dbReference type="OrthoDB" id="9804625at2"/>
<dbReference type="Gene3D" id="3.30.1490.20">
    <property type="entry name" value="ATP-grasp fold, A domain"/>
    <property type="match status" value="1"/>
</dbReference>
<dbReference type="SUPFAM" id="SSF56059">
    <property type="entry name" value="Glutathione synthetase ATP-binding domain-like"/>
    <property type="match status" value="1"/>
</dbReference>
<dbReference type="Gene3D" id="3.30.470.20">
    <property type="entry name" value="ATP-grasp fold, B domain"/>
    <property type="match status" value="1"/>
</dbReference>
<evidence type="ECO:0000256" key="7">
    <source>
        <dbReference type="ARBA" id="ARBA00025704"/>
    </source>
</evidence>
<reference evidence="11" key="1">
    <citation type="submission" date="2018-12" db="EMBL/GenBank/DDBJ databases">
        <title>Complete genome sequencing of Jeotgalibaca sp. H21T32.</title>
        <authorList>
            <person name="Bae J.-W."/>
            <person name="Lee S.-Y."/>
        </authorList>
    </citation>
    <scope>NUCLEOTIDE SEQUENCE [LARGE SCALE GENOMIC DNA]</scope>
    <source>
        <strain evidence="11">H21T32</strain>
    </source>
</reference>
<evidence type="ECO:0000313" key="11">
    <source>
        <dbReference type="Proteomes" id="UP000273326"/>
    </source>
</evidence>
<keyword evidence="5 8" id="KW-0067">ATP-binding</keyword>
<accession>A0A3Q9BKP3</accession>
<name>A0A3Q9BKP3_9LACT</name>
<dbReference type="InterPro" id="IPR011761">
    <property type="entry name" value="ATP-grasp"/>
</dbReference>
<feature type="domain" description="ATP-grasp" evidence="9">
    <location>
        <begin position="111"/>
        <end position="297"/>
    </location>
</feature>
<dbReference type="Pfam" id="PF02222">
    <property type="entry name" value="ATP-grasp"/>
    <property type="match status" value="1"/>
</dbReference>
<evidence type="ECO:0000256" key="4">
    <source>
        <dbReference type="ARBA" id="ARBA00022755"/>
    </source>
</evidence>
<dbReference type="GO" id="GO:0046872">
    <property type="term" value="F:metal ion binding"/>
    <property type="evidence" value="ECO:0007669"/>
    <property type="project" value="InterPro"/>
</dbReference>
<dbReference type="GO" id="GO:0006164">
    <property type="term" value="P:purine nucleotide biosynthetic process"/>
    <property type="evidence" value="ECO:0007669"/>
    <property type="project" value="UniProtKB-KW"/>
</dbReference>
<dbReference type="Pfam" id="PF22660">
    <property type="entry name" value="RS_preATP-grasp-like"/>
    <property type="match status" value="1"/>
</dbReference>
<keyword evidence="6" id="KW-0464">Manganese</keyword>